<protein>
    <submittedName>
        <fullName evidence="1">Uncharacterized protein</fullName>
    </submittedName>
</protein>
<evidence type="ECO:0000313" key="1">
    <source>
        <dbReference type="EMBL" id="KAL5103693.1"/>
    </source>
</evidence>
<accession>A0ABR4Q2A9</accession>
<name>A0ABR4Q2A9_9CEST</name>
<organism evidence="1 2">
    <name type="scientific">Taenia crassiceps</name>
    <dbReference type="NCBI Taxonomy" id="6207"/>
    <lineage>
        <taxon>Eukaryota</taxon>
        <taxon>Metazoa</taxon>
        <taxon>Spiralia</taxon>
        <taxon>Lophotrochozoa</taxon>
        <taxon>Platyhelminthes</taxon>
        <taxon>Cestoda</taxon>
        <taxon>Eucestoda</taxon>
        <taxon>Cyclophyllidea</taxon>
        <taxon>Taeniidae</taxon>
        <taxon>Taenia</taxon>
    </lineage>
</organism>
<keyword evidence="2" id="KW-1185">Reference proteome</keyword>
<dbReference type="Proteomes" id="UP001651158">
    <property type="component" value="Unassembled WGS sequence"/>
</dbReference>
<sequence length="134" mass="14382">MSEQKPWTAQSHQGFSDCEFDPEQVCLMGWCTQRATDGMLQVQAPKRLPCCLASITRPNRPSVICEFSHKASTLPIFATSNDAQKKSGRSVGAAVNKSSIPAAPLGDRGHPFDLALLCTTNVTMSGSSGVNWLA</sequence>
<evidence type="ECO:0000313" key="2">
    <source>
        <dbReference type="Proteomes" id="UP001651158"/>
    </source>
</evidence>
<proteinExistence type="predicted"/>
<gene>
    <name evidence="1" type="ORF">TcWFU_004349</name>
</gene>
<dbReference type="EMBL" id="JAKROA010000016">
    <property type="protein sequence ID" value="KAL5103693.1"/>
    <property type="molecule type" value="Genomic_DNA"/>
</dbReference>
<comment type="caution">
    <text evidence="1">The sequence shown here is derived from an EMBL/GenBank/DDBJ whole genome shotgun (WGS) entry which is preliminary data.</text>
</comment>
<reference evidence="1 2" key="1">
    <citation type="journal article" date="2022" name="Front. Cell. Infect. Microbiol.">
        <title>The Genomes of Two Strains of Taenia crassiceps the Animal Model for the Study of Human Cysticercosis.</title>
        <authorList>
            <person name="Bobes R.J."/>
            <person name="Estrada K."/>
            <person name="Rios-Valencia D.G."/>
            <person name="Calderon-Gallegos A."/>
            <person name="de la Torre P."/>
            <person name="Carrero J.C."/>
            <person name="Sanchez-Flores A."/>
            <person name="Laclette J.P."/>
        </authorList>
    </citation>
    <scope>NUCLEOTIDE SEQUENCE [LARGE SCALE GENOMIC DNA]</scope>
    <source>
        <strain evidence="1">WFUcys</strain>
    </source>
</reference>